<dbReference type="InterPro" id="IPR050164">
    <property type="entry name" value="Peptidase_C19"/>
</dbReference>
<keyword evidence="8" id="KW-0862">Zinc</keyword>
<comment type="catalytic activity">
    <reaction evidence="1">
        <text>Thiol-dependent hydrolysis of ester, thioester, amide, peptide and isopeptide bonds formed by the C-terminal Gly of ubiquitin (a 76-residue protein attached to proteins as an intracellular targeting signal).</text>
        <dbReference type="EC" id="3.4.19.12"/>
    </reaction>
</comment>
<organism evidence="14 15">
    <name type="scientific">Ceraceosorus guamensis</name>
    <dbReference type="NCBI Taxonomy" id="1522189"/>
    <lineage>
        <taxon>Eukaryota</taxon>
        <taxon>Fungi</taxon>
        <taxon>Dikarya</taxon>
        <taxon>Basidiomycota</taxon>
        <taxon>Ustilaginomycotina</taxon>
        <taxon>Exobasidiomycetes</taxon>
        <taxon>Ceraceosorales</taxon>
        <taxon>Ceraceosoraceae</taxon>
        <taxon>Ceraceosorus</taxon>
    </lineage>
</organism>
<dbReference type="InterPro" id="IPR001607">
    <property type="entry name" value="Znf_UBP"/>
</dbReference>
<dbReference type="PROSITE" id="PS50030">
    <property type="entry name" value="UBA"/>
    <property type="match status" value="1"/>
</dbReference>
<dbReference type="PROSITE" id="PS00973">
    <property type="entry name" value="USP_2"/>
    <property type="match status" value="1"/>
</dbReference>
<dbReference type="GO" id="GO:0004843">
    <property type="term" value="F:cysteine-type deubiquitinase activity"/>
    <property type="evidence" value="ECO:0007669"/>
    <property type="project" value="UniProtKB-EC"/>
</dbReference>
<evidence type="ECO:0000259" key="11">
    <source>
        <dbReference type="PROSITE" id="PS50030"/>
    </source>
</evidence>
<evidence type="ECO:0000256" key="6">
    <source>
        <dbReference type="ARBA" id="ARBA00022771"/>
    </source>
</evidence>
<feature type="domain" description="USP" evidence="12">
    <location>
        <begin position="348"/>
        <end position="1114"/>
    </location>
</feature>
<dbReference type="AlphaFoldDB" id="A0A316W9U4"/>
<dbReference type="GO" id="GO:0016579">
    <property type="term" value="P:protein deubiquitination"/>
    <property type="evidence" value="ECO:0007669"/>
    <property type="project" value="InterPro"/>
</dbReference>
<evidence type="ECO:0000256" key="2">
    <source>
        <dbReference type="ARBA" id="ARBA00009085"/>
    </source>
</evidence>
<evidence type="ECO:0000259" key="13">
    <source>
        <dbReference type="PROSITE" id="PS50271"/>
    </source>
</evidence>
<evidence type="ECO:0000313" key="14">
    <source>
        <dbReference type="EMBL" id="PWN44773.1"/>
    </source>
</evidence>
<dbReference type="SMART" id="SM00290">
    <property type="entry name" value="ZnF_UBP"/>
    <property type="match status" value="2"/>
</dbReference>
<dbReference type="FunCoup" id="A0A316W9U4">
    <property type="interactions" value="586"/>
</dbReference>
<evidence type="ECO:0000256" key="10">
    <source>
        <dbReference type="SAM" id="MobiDB-lite"/>
    </source>
</evidence>
<sequence>MKRSRSPSTELDSSNQGFASRRLSLRTHSSLNSSISAAMANLPACPHVAAVLPGLAPPRAGQDVHKDECTLCFDGSQEEHGIDVCLSCFNGGCVGNKDREHARAHASKTWHPIVCNVKRRRKPSENPIQDTPSKVAILARKEEDDWTYETTVKCMACDQVNGRLLEKVGKLGEVANSIVRSLSSSQQNEVQAWEAIIEPCQHTRDLQQQADATKVSNEGKCSRCDLTANLWLCLTCGAVSCGRQQFGGLGGNGHAMLHFKDTGHPVSVKQGTITPEGTADIYCYACDDERKDPDLAKHLQHLGISTLGLVKTEKSMTELNLEQNINFDFNMTGDDGKELQPLFGPGLTGLKNLGNSCYMASVLQAVFALPTFKARYFTAYRPHTTACTNPQPANCIECQMGKLADGLLSGRYAVPSPEQATKNRGKGAVFQDGIKPSMLKSLIGRGHSEFSTMRQQDADEFLKHLVSCLQRDTRRIATDVIQIEGAPSDDATRIFSFGLQSRLQCTECRRVRYTVEAQDAGLSLPVPLRPKFKPLEISEVVESGNDQVVNDVVLPPTPREEVTTDILPDGPDSDAMQTDDTTPVPTPPRSDIPGPEGAQEAKGKAPVEGPHAVNELETDSYAAAQDEASDMQAQSLADEQLAKSLAAEGTKDDPINLIGEANNEEDAESRAKEEAEFQKAIADSLQTGGSLNQIEYEEVDLQECLDIFTAPEELEYHCPACEKHVIATKQTLFTSFPDVLSIQVRRFQLINWVPQKVDVPINVPLEGLNLDKYLGTGKRDDEEELPEPKDDPPPAAATNTPQGSAQPPPSVDLGKWSNWSGPKFDQGLLSEGIEMGMSPGRAQNAYFEAFRQTGRWDASEVAMDWAFSADEDPAVDIAQDFDGIAQQEIAAIYAAAGVDPYAPADVTSNESGGASVAESGTATPTADYSIFEEMGFSKNQARKALRISNGNADAAVGWLFENGGDPGEEEQSSAPAYSAFDATTAGPESRTATDVEMIDGSADGVAGPSSTSSAPPPVGGSAALPANFSLKCFISHKGPSIHSGHYVAHIRHDEDAASGSALGNAPAGEAQWVLFNDEKVVKAPFSSQSSSGAHLEVGVKGLVKLAYVYVFERTPTPTT</sequence>
<keyword evidence="5" id="KW-0479">Metal-binding</keyword>
<dbReference type="FunFam" id="3.30.40.10:FF:000396">
    <property type="entry name" value="Ubiquitin carboxyl-terminal hydrolase"/>
    <property type="match status" value="1"/>
</dbReference>
<dbReference type="SUPFAM" id="SSF57850">
    <property type="entry name" value="RING/U-box"/>
    <property type="match status" value="2"/>
</dbReference>
<keyword evidence="7" id="KW-0788">Thiol protease</keyword>
<dbReference type="InterPro" id="IPR013083">
    <property type="entry name" value="Znf_RING/FYVE/PHD"/>
</dbReference>
<evidence type="ECO:0000313" key="15">
    <source>
        <dbReference type="Proteomes" id="UP000245783"/>
    </source>
</evidence>
<dbReference type="GO" id="GO:0008270">
    <property type="term" value="F:zinc ion binding"/>
    <property type="evidence" value="ECO:0007669"/>
    <property type="project" value="UniProtKB-KW"/>
</dbReference>
<dbReference type="Pfam" id="PF00627">
    <property type="entry name" value="UBA"/>
    <property type="match status" value="1"/>
</dbReference>
<dbReference type="Gene3D" id="1.10.8.10">
    <property type="entry name" value="DNA helicase RuvA subunit, C-terminal domain"/>
    <property type="match status" value="1"/>
</dbReference>
<keyword evidence="15" id="KW-1185">Reference proteome</keyword>
<name>A0A316W9U4_9BASI</name>
<dbReference type="PROSITE" id="PS50235">
    <property type="entry name" value="USP_3"/>
    <property type="match status" value="1"/>
</dbReference>
<dbReference type="GO" id="GO:0005634">
    <property type="term" value="C:nucleus"/>
    <property type="evidence" value="ECO:0007669"/>
    <property type="project" value="TreeGrafter"/>
</dbReference>
<dbReference type="PANTHER" id="PTHR24006:SF664">
    <property type="entry name" value="UBIQUITIN CARBOXYL-TERMINAL HYDROLASE"/>
    <property type="match status" value="1"/>
</dbReference>
<feature type="domain" description="UBA" evidence="11">
    <location>
        <begin position="933"/>
        <end position="962"/>
    </location>
</feature>
<evidence type="ECO:0000256" key="3">
    <source>
        <dbReference type="ARBA" id="ARBA00012759"/>
    </source>
</evidence>
<comment type="similarity">
    <text evidence="2">Belongs to the peptidase C19 family.</text>
</comment>
<evidence type="ECO:0000256" key="9">
    <source>
        <dbReference type="PROSITE-ProRule" id="PRU00502"/>
    </source>
</evidence>
<evidence type="ECO:0000259" key="12">
    <source>
        <dbReference type="PROSITE" id="PS50235"/>
    </source>
</evidence>
<dbReference type="PROSITE" id="PS00972">
    <property type="entry name" value="USP_1"/>
    <property type="match status" value="1"/>
</dbReference>
<dbReference type="Pfam" id="PF02148">
    <property type="entry name" value="zf-UBP"/>
    <property type="match status" value="1"/>
</dbReference>
<dbReference type="InterPro" id="IPR018200">
    <property type="entry name" value="USP_CS"/>
</dbReference>
<dbReference type="PANTHER" id="PTHR24006">
    <property type="entry name" value="UBIQUITIN CARBOXYL-TERMINAL HYDROLASE"/>
    <property type="match status" value="1"/>
</dbReference>
<dbReference type="Pfam" id="PF17807">
    <property type="entry name" value="zf-UBP_var"/>
    <property type="match status" value="1"/>
</dbReference>
<dbReference type="InParanoid" id="A0A316W9U4"/>
<dbReference type="Pfam" id="PF00443">
    <property type="entry name" value="UCH"/>
    <property type="match status" value="1"/>
</dbReference>
<dbReference type="GO" id="GO:0006508">
    <property type="term" value="P:proteolysis"/>
    <property type="evidence" value="ECO:0007669"/>
    <property type="project" value="UniProtKB-KW"/>
</dbReference>
<keyword evidence="4" id="KW-0645">Protease</keyword>
<dbReference type="PROSITE" id="PS50271">
    <property type="entry name" value="ZF_UBP"/>
    <property type="match status" value="1"/>
</dbReference>
<evidence type="ECO:0000256" key="4">
    <source>
        <dbReference type="ARBA" id="ARBA00022670"/>
    </source>
</evidence>
<gene>
    <name evidence="14" type="ORF">IE81DRAFT_321085</name>
</gene>
<evidence type="ECO:0000256" key="5">
    <source>
        <dbReference type="ARBA" id="ARBA00022723"/>
    </source>
</evidence>
<accession>A0A316W9U4</accession>
<keyword evidence="7" id="KW-0378">Hydrolase</keyword>
<dbReference type="Gene3D" id="3.30.40.10">
    <property type="entry name" value="Zinc/RING finger domain, C3HC4 (zinc finger)"/>
    <property type="match status" value="2"/>
</dbReference>
<dbReference type="RefSeq" id="XP_025371933.1">
    <property type="nucleotide sequence ID" value="XM_025513231.1"/>
</dbReference>
<dbReference type="GeneID" id="37035101"/>
<reference evidence="14 15" key="1">
    <citation type="journal article" date="2018" name="Mol. Biol. Evol.">
        <title>Broad Genomic Sampling Reveals a Smut Pathogenic Ancestry of the Fungal Clade Ustilaginomycotina.</title>
        <authorList>
            <person name="Kijpornyongpan T."/>
            <person name="Mondo S.J."/>
            <person name="Barry K."/>
            <person name="Sandor L."/>
            <person name="Lee J."/>
            <person name="Lipzen A."/>
            <person name="Pangilinan J."/>
            <person name="LaButti K."/>
            <person name="Hainaut M."/>
            <person name="Henrissat B."/>
            <person name="Grigoriev I.V."/>
            <person name="Spatafora J.W."/>
            <person name="Aime M.C."/>
        </authorList>
    </citation>
    <scope>NUCLEOTIDE SEQUENCE [LARGE SCALE GENOMIC DNA]</scope>
    <source>
        <strain evidence="14 15">MCA 4658</strain>
    </source>
</reference>
<proteinExistence type="inferred from homology"/>
<dbReference type="InterPro" id="IPR041432">
    <property type="entry name" value="UBP13_Znf-UBP_var"/>
</dbReference>
<dbReference type="EMBL" id="KZ819359">
    <property type="protein sequence ID" value="PWN44773.1"/>
    <property type="molecule type" value="Genomic_DNA"/>
</dbReference>
<dbReference type="SUPFAM" id="SSF54001">
    <property type="entry name" value="Cysteine proteinases"/>
    <property type="match status" value="1"/>
</dbReference>
<dbReference type="Gene3D" id="3.90.70.10">
    <property type="entry name" value="Cysteine proteinases"/>
    <property type="match status" value="3"/>
</dbReference>
<dbReference type="InterPro" id="IPR001394">
    <property type="entry name" value="Peptidase_C19_UCH"/>
</dbReference>
<dbReference type="InterPro" id="IPR028889">
    <property type="entry name" value="USP"/>
</dbReference>
<feature type="region of interest" description="Disordered" evidence="10">
    <location>
        <begin position="550"/>
        <end position="609"/>
    </location>
</feature>
<evidence type="ECO:0000256" key="8">
    <source>
        <dbReference type="ARBA" id="ARBA00022833"/>
    </source>
</evidence>
<feature type="domain" description="UBP-type" evidence="13">
    <location>
        <begin position="198"/>
        <end position="306"/>
    </location>
</feature>
<dbReference type="InterPro" id="IPR015940">
    <property type="entry name" value="UBA"/>
</dbReference>
<dbReference type="SMART" id="SM00165">
    <property type="entry name" value="UBA"/>
    <property type="match status" value="1"/>
</dbReference>
<dbReference type="InterPro" id="IPR038765">
    <property type="entry name" value="Papain-like_cys_pep_sf"/>
</dbReference>
<dbReference type="GO" id="GO:0005829">
    <property type="term" value="C:cytosol"/>
    <property type="evidence" value="ECO:0007669"/>
    <property type="project" value="TreeGrafter"/>
</dbReference>
<dbReference type="STRING" id="1522189.A0A316W9U4"/>
<dbReference type="Proteomes" id="UP000245783">
    <property type="component" value="Unassembled WGS sequence"/>
</dbReference>
<keyword evidence="6 9" id="KW-0863">Zinc-finger</keyword>
<dbReference type="CDD" id="cd14297">
    <property type="entry name" value="UBA2_spUBP14_like"/>
    <property type="match status" value="1"/>
</dbReference>
<evidence type="ECO:0000256" key="7">
    <source>
        <dbReference type="ARBA" id="ARBA00022807"/>
    </source>
</evidence>
<dbReference type="EC" id="3.4.19.12" evidence="3"/>
<feature type="region of interest" description="Disordered" evidence="10">
    <location>
        <begin position="772"/>
        <end position="817"/>
    </location>
</feature>
<protein>
    <recommendedName>
        <fullName evidence="3">ubiquitinyl hydrolase 1</fullName>
        <ecNumber evidence="3">3.4.19.12</ecNumber>
    </recommendedName>
</protein>
<dbReference type="OrthoDB" id="361536at2759"/>
<evidence type="ECO:0000256" key="1">
    <source>
        <dbReference type="ARBA" id="ARBA00000707"/>
    </source>
</evidence>